<organism evidence="2 3">
    <name type="scientific">Piscinibacterium candidicorallinum</name>
    <dbReference type="NCBI Taxonomy" id="1793872"/>
    <lineage>
        <taxon>Bacteria</taxon>
        <taxon>Pseudomonadati</taxon>
        <taxon>Pseudomonadota</taxon>
        <taxon>Betaproteobacteria</taxon>
        <taxon>Burkholderiales</taxon>
        <taxon>Piscinibacterium</taxon>
    </lineage>
</organism>
<sequence length="291" mass="29821">MDGKRTSAMIEMLAVKAGAPADSLLVLQDMGMVEVPAEAIAEPPPAPAPASPPVEAAAPQPEAIAAPEPAPAPAVEPRPEPAVQVAPAPPPPSPAPAPAVPVIAPKPAAAPAADAPRDMRNWLGAPPMVDTRPQRVVTPAPTPAPSPVPAAAAPAAVPVPKTPAGAAIPGAPSLETTQSSAMPEWPSDSILNRDVMDLMPKVTVVPLQKDIALEQAREHLITALRRDAPQEGAMLMVKISRTYTRPGLIALLSDIEAKLAPNTSPADAADTVAFARFLIEPEPPMPPIEQG</sequence>
<feature type="compositionally biased region" description="Pro residues" evidence="1">
    <location>
        <begin position="42"/>
        <end position="52"/>
    </location>
</feature>
<name>A0ABV7H422_9BURK</name>
<evidence type="ECO:0000313" key="3">
    <source>
        <dbReference type="Proteomes" id="UP001595556"/>
    </source>
</evidence>
<gene>
    <name evidence="2" type="ORF">ACFOEN_13635</name>
</gene>
<proteinExistence type="predicted"/>
<feature type="compositionally biased region" description="Pro residues" evidence="1">
    <location>
        <begin position="87"/>
        <end position="99"/>
    </location>
</feature>
<evidence type="ECO:0000313" key="2">
    <source>
        <dbReference type="EMBL" id="MFC3148669.1"/>
    </source>
</evidence>
<feature type="compositionally biased region" description="Low complexity" evidence="1">
    <location>
        <begin position="100"/>
        <end position="114"/>
    </location>
</feature>
<accession>A0ABV7H422</accession>
<dbReference type="EMBL" id="JBHRTI010000007">
    <property type="protein sequence ID" value="MFC3148669.1"/>
    <property type="molecule type" value="Genomic_DNA"/>
</dbReference>
<reference evidence="3" key="1">
    <citation type="journal article" date="2019" name="Int. J. Syst. Evol. Microbiol.">
        <title>The Global Catalogue of Microorganisms (GCM) 10K type strain sequencing project: providing services to taxonomists for standard genome sequencing and annotation.</title>
        <authorList>
            <consortium name="The Broad Institute Genomics Platform"/>
            <consortium name="The Broad Institute Genome Sequencing Center for Infectious Disease"/>
            <person name="Wu L."/>
            <person name="Ma J."/>
        </authorList>
    </citation>
    <scope>NUCLEOTIDE SEQUENCE [LARGE SCALE GENOMIC DNA]</scope>
    <source>
        <strain evidence="3">KCTC 52168</strain>
    </source>
</reference>
<comment type="caution">
    <text evidence="2">The sequence shown here is derived from an EMBL/GenBank/DDBJ whole genome shotgun (WGS) entry which is preliminary data.</text>
</comment>
<evidence type="ECO:0000256" key="1">
    <source>
        <dbReference type="SAM" id="MobiDB-lite"/>
    </source>
</evidence>
<dbReference type="Proteomes" id="UP001595556">
    <property type="component" value="Unassembled WGS sequence"/>
</dbReference>
<feature type="region of interest" description="Disordered" evidence="1">
    <location>
        <begin position="38"/>
        <end position="132"/>
    </location>
</feature>
<feature type="region of interest" description="Disordered" evidence="1">
    <location>
        <begin position="163"/>
        <end position="183"/>
    </location>
</feature>
<feature type="compositionally biased region" description="Low complexity" evidence="1">
    <location>
        <begin position="53"/>
        <end position="67"/>
    </location>
</feature>
<keyword evidence="3" id="KW-1185">Reference proteome</keyword>
<evidence type="ECO:0008006" key="4">
    <source>
        <dbReference type="Google" id="ProtNLM"/>
    </source>
</evidence>
<protein>
    <recommendedName>
        <fullName evidence="4">Meckel syndrome type 1 protein</fullName>
    </recommendedName>
</protein>